<dbReference type="GO" id="GO:0005829">
    <property type="term" value="C:cytosol"/>
    <property type="evidence" value="ECO:0007669"/>
    <property type="project" value="TreeGrafter"/>
</dbReference>
<comment type="caution">
    <text evidence="3">The sequence shown here is derived from an EMBL/GenBank/DDBJ whole genome shotgun (WGS) entry which is preliminary data.</text>
</comment>
<dbReference type="InterPro" id="IPR002767">
    <property type="entry name" value="Thiamine_BP"/>
</dbReference>
<comment type="similarity">
    <text evidence="1">Belongs to the UPF0045 family.</text>
</comment>
<feature type="domain" description="Thiamine-binding protein" evidence="2">
    <location>
        <begin position="3"/>
        <end position="93"/>
    </location>
</feature>
<evidence type="ECO:0000256" key="1">
    <source>
        <dbReference type="ARBA" id="ARBA00010272"/>
    </source>
</evidence>
<organism evidence="3 4">
    <name type="scientific">Candidatus Fischerbacteria bacterium RBG_13_37_8</name>
    <dbReference type="NCBI Taxonomy" id="1817863"/>
    <lineage>
        <taxon>Bacteria</taxon>
        <taxon>Candidatus Fischeribacteriota</taxon>
    </lineage>
</organism>
<name>A0A1F5VEW3_9BACT</name>
<dbReference type="EMBL" id="MFGW01000186">
    <property type="protein sequence ID" value="OGF61982.1"/>
    <property type="molecule type" value="Genomic_DNA"/>
</dbReference>
<dbReference type="Pfam" id="PF01910">
    <property type="entry name" value="Thiamine_BP"/>
    <property type="match status" value="1"/>
</dbReference>
<gene>
    <name evidence="3" type="ORF">A2Y62_20915</name>
</gene>
<dbReference type="SUPFAM" id="SSF89957">
    <property type="entry name" value="MTH1187/YkoF-like"/>
    <property type="match status" value="1"/>
</dbReference>
<dbReference type="Proteomes" id="UP000178943">
    <property type="component" value="Unassembled WGS sequence"/>
</dbReference>
<dbReference type="AlphaFoldDB" id="A0A1F5VEW3"/>
<dbReference type="Gene3D" id="3.30.70.930">
    <property type="match status" value="1"/>
</dbReference>
<dbReference type="InterPro" id="IPR051614">
    <property type="entry name" value="UPF0045_domain"/>
</dbReference>
<evidence type="ECO:0000259" key="2">
    <source>
        <dbReference type="Pfam" id="PF01910"/>
    </source>
</evidence>
<dbReference type="PANTHER" id="PTHR33777">
    <property type="entry name" value="UPF0045 PROTEIN ECM15"/>
    <property type="match status" value="1"/>
</dbReference>
<accession>A0A1F5VEW3</accession>
<proteinExistence type="inferred from homology"/>
<dbReference type="PANTHER" id="PTHR33777:SF1">
    <property type="entry name" value="UPF0045 PROTEIN ECM15"/>
    <property type="match status" value="1"/>
</dbReference>
<protein>
    <recommendedName>
        <fullName evidence="2">Thiamine-binding protein domain-containing protein</fullName>
    </recommendedName>
</protein>
<dbReference type="STRING" id="1817863.A2Y62_20915"/>
<dbReference type="NCBIfam" id="TIGR00106">
    <property type="entry name" value="MTH1187 family thiamine-binding protein"/>
    <property type="match status" value="1"/>
</dbReference>
<sequence>MLVEFSIIPVGVGSSIGEVVAKVLKIIAESGIRYKATSMGTIVEGDWDEVMTLIKKCHNTVVETSGRAMTRIAIDDRKGAQADRLEGKITSVEKRLGLTLNK</sequence>
<evidence type="ECO:0000313" key="4">
    <source>
        <dbReference type="Proteomes" id="UP000178943"/>
    </source>
</evidence>
<dbReference type="InterPro" id="IPR029756">
    <property type="entry name" value="MTH1187/YkoF-like"/>
</dbReference>
<evidence type="ECO:0000313" key="3">
    <source>
        <dbReference type="EMBL" id="OGF61982.1"/>
    </source>
</evidence>
<reference evidence="3 4" key="1">
    <citation type="journal article" date="2016" name="Nat. Commun.">
        <title>Thousands of microbial genomes shed light on interconnected biogeochemical processes in an aquifer system.</title>
        <authorList>
            <person name="Anantharaman K."/>
            <person name="Brown C.T."/>
            <person name="Hug L.A."/>
            <person name="Sharon I."/>
            <person name="Castelle C.J."/>
            <person name="Probst A.J."/>
            <person name="Thomas B.C."/>
            <person name="Singh A."/>
            <person name="Wilkins M.J."/>
            <person name="Karaoz U."/>
            <person name="Brodie E.L."/>
            <person name="Williams K.H."/>
            <person name="Hubbard S.S."/>
            <person name="Banfield J.F."/>
        </authorList>
    </citation>
    <scope>NUCLEOTIDE SEQUENCE [LARGE SCALE GENOMIC DNA]</scope>
</reference>